<dbReference type="PANTHER" id="PTHR43611:SF3">
    <property type="entry name" value="FLAVIN MONONUCLEOTIDE HYDROLASE 1, CHLOROPLATIC"/>
    <property type="match status" value="1"/>
</dbReference>
<dbReference type="AlphaFoldDB" id="A0A1G9MJA6"/>
<dbReference type="InterPro" id="IPR036412">
    <property type="entry name" value="HAD-like_sf"/>
</dbReference>
<dbReference type="InterPro" id="IPR023214">
    <property type="entry name" value="HAD_sf"/>
</dbReference>
<dbReference type="Gene3D" id="3.40.50.1000">
    <property type="entry name" value="HAD superfamily/HAD-like"/>
    <property type="match status" value="1"/>
</dbReference>
<dbReference type="Proteomes" id="UP000198662">
    <property type="component" value="Unassembled WGS sequence"/>
</dbReference>
<evidence type="ECO:0000313" key="2">
    <source>
        <dbReference type="Proteomes" id="UP000198662"/>
    </source>
</evidence>
<evidence type="ECO:0000313" key="1">
    <source>
        <dbReference type="EMBL" id="SDL74362.1"/>
    </source>
</evidence>
<keyword evidence="2" id="KW-1185">Reference proteome</keyword>
<dbReference type="Gene3D" id="1.10.150.240">
    <property type="entry name" value="Putative phosphatase, domain 2"/>
    <property type="match status" value="1"/>
</dbReference>
<name>A0A1G9MJA6_9ACTN</name>
<dbReference type="SUPFAM" id="SSF56784">
    <property type="entry name" value="HAD-like"/>
    <property type="match status" value="1"/>
</dbReference>
<reference evidence="2" key="1">
    <citation type="submission" date="2016-10" db="EMBL/GenBank/DDBJ databases">
        <authorList>
            <person name="Varghese N."/>
            <person name="Submissions S."/>
        </authorList>
    </citation>
    <scope>NUCLEOTIDE SEQUENCE [LARGE SCALE GENOMIC DNA]</scope>
    <source>
        <strain evidence="2">CGMCC 4.3147</strain>
    </source>
</reference>
<organism evidence="1 2">
    <name type="scientific">Glycomyces sambucus</name>
    <dbReference type="NCBI Taxonomy" id="380244"/>
    <lineage>
        <taxon>Bacteria</taxon>
        <taxon>Bacillati</taxon>
        <taxon>Actinomycetota</taxon>
        <taxon>Actinomycetes</taxon>
        <taxon>Glycomycetales</taxon>
        <taxon>Glycomycetaceae</taxon>
        <taxon>Glycomyces</taxon>
    </lineage>
</organism>
<dbReference type="RefSeq" id="WP_091054187.1">
    <property type="nucleotide sequence ID" value="NZ_FNGF01000009.1"/>
</dbReference>
<sequence>MSDPVRVLVADIGSVLFAFDPGRRLELLAARTGLPEAELHARLFASGFETRCEAGELTAGEIRDEVAALTGFDGSADELMGLWTSAFTLDRDVLDCFANAGAVLAVFSNNGPLFADAFGARFPEAAQWFRHRFFACRLKARKPDDAAYEQVEQGLAAAFGAEPRDLLLVDDSAANTARAAARGWRSHTFTGAAPLRAVLRAE</sequence>
<gene>
    <name evidence="1" type="ORF">SAMN05216298_5014</name>
</gene>
<dbReference type="InterPro" id="IPR023198">
    <property type="entry name" value="PGP-like_dom2"/>
</dbReference>
<dbReference type="EMBL" id="FNGF01000009">
    <property type="protein sequence ID" value="SDL74362.1"/>
    <property type="molecule type" value="Genomic_DNA"/>
</dbReference>
<dbReference type="STRING" id="380244.SAMN05216298_5014"/>
<protein>
    <submittedName>
        <fullName evidence="1">Haloacid dehalogenase superfamily, subfamily IA, variant 3 with third motif having DD or ED</fullName>
    </submittedName>
</protein>
<proteinExistence type="predicted"/>
<accession>A0A1G9MJA6</accession>
<dbReference type="PANTHER" id="PTHR43611">
    <property type="entry name" value="ALPHA-D-GLUCOSE 1-PHOSPHATE PHOSPHATASE"/>
    <property type="match status" value="1"/>
</dbReference>
<dbReference type="OrthoDB" id="9797415at2"/>